<dbReference type="EnsemblPlants" id="AVESA.00010b.r2.7AG1189920.1">
    <property type="protein sequence ID" value="AVESA.00010b.r2.7AG1189920.1.CDS"/>
    <property type="gene ID" value="AVESA.00010b.r2.7AG1189920"/>
</dbReference>
<evidence type="ECO:0000313" key="1">
    <source>
        <dbReference type="EnsemblPlants" id="AVESA.00010b.r2.7AG1189920.1.CDS"/>
    </source>
</evidence>
<proteinExistence type="predicted"/>
<reference evidence="1" key="2">
    <citation type="submission" date="2025-09" db="UniProtKB">
        <authorList>
            <consortium name="EnsemblPlants"/>
        </authorList>
    </citation>
    <scope>IDENTIFICATION</scope>
</reference>
<evidence type="ECO:0000313" key="2">
    <source>
        <dbReference type="Proteomes" id="UP001732700"/>
    </source>
</evidence>
<dbReference type="Proteomes" id="UP001732700">
    <property type="component" value="Chromosome 7A"/>
</dbReference>
<name>A0ACD5ZL58_AVESA</name>
<sequence>MEEEQLLLERILDGAKDPTNLSLQLLKDITGNFSQDRKIGHGGFGKVYKGLLGERIVAVKRIHISEHTFDDKLFHREVESLMKIDHRNVVRFLGVCSQGHHKLIDKDGSRKYIWVTELEKLLCFEYISNGSLDKHITDELRGLEWETRYEIITGICEGLRYLHNEIKIIHMDLKPANILIHHLNAKYMVPKITDFGLSRPNDKSHTVGKTYGTSVYCAPEYRDDGKTTPACDIYGLGLIIIELVTGSKDTPKRNNVLRRWRHRWSEPPTQLRYQQVTRCMEIAGRCRAKKPEDRPSISEIISFLSDSERTCCPISPCFDEDDMLCISPLELLLPCEPKNEISRSVELTNYTLDCIAFNIQPPSTQPVKGIVQPGSTYVVTITVQARDASDHDHADKFIVQSMKVEASEGLREEDITDRMFRAESGKVVDEVDLMVICKPQENCKHREVPQAKRRKMVESASGKGKNELCGSENAEAASLDISSSGRGKCTEELDRRNFHPPENFSHSQATNKTYLLRDGDRAMDVTRGAMGSLLHKLGELLKEEFNLEMSVKRDVCSLSEELVNMQPVLQKVSEVQQDKLNDRVKRWATSVREMSYDLEDFVDGFLVHSESVSDGSGFMELTHEMCFLLDKGKRHEPIGKLIKHHISKQVQDAAKNCKDYKVNNIVANAPTKADIQDPRFSAIYITKEQLIGIEEQKNELIRLLEEDGEVPMLKIVSIVGLGGLGKTTLAQAVHDRLQAQYLLRAFVPLGQNPDMRKILKNILYECGKDLNAANLEVWQLLGELQEFLKNKRYLIVIDDIWDSLKWNVIRRAFPDNKNGSRVMITTRDHRVAIACCNSESKYVYEIKPLSEEESRRLFFTRTFGPDRDCPDTPRKEEISKYILKRCGGMPLAINSIASLLNGEDVTAWENLWKSLGALTEGKTAVDNMNEILDLSYIHLPDELKTCLLYISKYREDEEIDKIDLLRQWVAEGFVVSKNGRLDAEDVAENYFKALIKMCMIQPGKIDYNDEVLSCRVHDIILDLIRSKSSEENFIQVIDGLEDETGSSREIRRVSIHCDGVDEDSTTLATIKRTLSRCSHVRSVLLNRVSPVPSCPAFKYVRVLHLKGTENFMGIDLSDISMLFLLRYLKVEIKSPQRRIKYKLPDKIGELKQLETIDIKGAEVLNYPSDIASLPRLLHLNYDYDHGIALPHEIGRLKFLRTLQGVDMLKSSIDNIKGLGELINLRKLEIWPGFIRDKKERDVRINAFHSSISRISTSLRILILGTNSSSMLLDVTSWGWSKSLVTRGSHIRKLDLCGCCFESCPEWIGLLHDLYSLTIRVREVADGLSIVGGLPSLAYFGLRVTLADEKKEKEESIVISATAGAFKELKHMCFYCQKASLTFEEGVLPKLERLEMFFRLRMIHRFLPVGIQHLPVPTLKEICLRVADWTHGWKVKGSENWSDRGWQKYGNSIHYEISILERQKKSRALLNRAFKPHHPSADMYVSFHELFGNPIGADDDADLCAEDGDEERDQDAYDDEDFCEEDEFFSDEDYEVVHDDEEDDESAEEEEYYVEDDNEEDEDDESDEEKEDYVEDDNEEDEDDESAEEEEDYVEDDNEEEGDDESVEEEETPYLVKGTQTSAQAQANTGQVELNGPQEDCGWMSITTNALPMLDMSLHLVVGSEGQQSGRTKDLAVLESLKTPCTNQFGPSPSSTQVTVARCSSPDTAKTGGDDISQAPNELADEEILWINEGIRELRIGS</sequence>
<accession>A0ACD5ZL58</accession>
<organism evidence="1 2">
    <name type="scientific">Avena sativa</name>
    <name type="common">Oat</name>
    <dbReference type="NCBI Taxonomy" id="4498"/>
    <lineage>
        <taxon>Eukaryota</taxon>
        <taxon>Viridiplantae</taxon>
        <taxon>Streptophyta</taxon>
        <taxon>Embryophyta</taxon>
        <taxon>Tracheophyta</taxon>
        <taxon>Spermatophyta</taxon>
        <taxon>Magnoliopsida</taxon>
        <taxon>Liliopsida</taxon>
        <taxon>Poales</taxon>
        <taxon>Poaceae</taxon>
        <taxon>BOP clade</taxon>
        <taxon>Pooideae</taxon>
        <taxon>Poodae</taxon>
        <taxon>Poeae</taxon>
        <taxon>Poeae Chloroplast Group 1 (Aveneae type)</taxon>
        <taxon>Aveninae</taxon>
        <taxon>Avena</taxon>
    </lineage>
</organism>
<keyword evidence="2" id="KW-1185">Reference proteome</keyword>
<reference evidence="1" key="1">
    <citation type="submission" date="2021-05" db="EMBL/GenBank/DDBJ databases">
        <authorList>
            <person name="Scholz U."/>
            <person name="Mascher M."/>
            <person name="Fiebig A."/>
        </authorList>
    </citation>
    <scope>NUCLEOTIDE SEQUENCE [LARGE SCALE GENOMIC DNA]</scope>
</reference>
<protein>
    <submittedName>
        <fullName evidence="1">Uncharacterized protein</fullName>
    </submittedName>
</protein>